<accession>A0ABR7M4I2</accession>
<comment type="caution">
    <text evidence="2">The sequence shown here is derived from an EMBL/GenBank/DDBJ whole genome shotgun (WGS) entry which is preliminary data.</text>
</comment>
<dbReference type="GO" id="GO:0008168">
    <property type="term" value="F:methyltransferase activity"/>
    <property type="evidence" value="ECO:0007669"/>
    <property type="project" value="UniProtKB-KW"/>
</dbReference>
<dbReference type="SUPFAM" id="SSF53335">
    <property type="entry name" value="S-adenosyl-L-methionine-dependent methyltransferases"/>
    <property type="match status" value="1"/>
</dbReference>
<dbReference type="PANTHER" id="PTHR12843:SF5">
    <property type="entry name" value="EEF1A LYSINE METHYLTRANSFERASE 2"/>
    <property type="match status" value="1"/>
</dbReference>
<name>A0ABR7M4I2_9BACT</name>
<sequence>MKEHWEKLFSTKAENEVSWYQPYPTVSLSFIEGLELPLDAAIIDIGGGDSLLVDVLLEKGYTNLYVLDISANALERARRRLGEKAALVHWIVSDITDFIPAVQFDCWHDRAAFHFLIQPAQVAKYAAIAEKAVKPDGHMIIGTFSETGPAKCSGLEIRQYNADTLCSCFQPVFRLESSLRVNHYTPTGAEQNFIFCDFILLPPPGASA</sequence>
<gene>
    <name evidence="2" type="ORF">BC349_02205</name>
</gene>
<dbReference type="PANTHER" id="PTHR12843">
    <property type="entry name" value="PROTEIN-LYSINE N-METHYLTRANSFERASE METTL10"/>
    <property type="match status" value="1"/>
</dbReference>
<dbReference type="RefSeq" id="WP_187255115.1">
    <property type="nucleotide sequence ID" value="NZ_JBHULF010000006.1"/>
</dbReference>
<evidence type="ECO:0000313" key="2">
    <source>
        <dbReference type="EMBL" id="MBC6489764.1"/>
    </source>
</evidence>
<keyword evidence="3" id="KW-1185">Reference proteome</keyword>
<organism evidence="2 3">
    <name type="scientific">Flavihumibacter stibioxidans</name>
    <dbReference type="NCBI Taxonomy" id="1834163"/>
    <lineage>
        <taxon>Bacteria</taxon>
        <taxon>Pseudomonadati</taxon>
        <taxon>Bacteroidota</taxon>
        <taxon>Chitinophagia</taxon>
        <taxon>Chitinophagales</taxon>
        <taxon>Chitinophagaceae</taxon>
        <taxon>Flavihumibacter</taxon>
    </lineage>
</organism>
<dbReference type="CDD" id="cd02440">
    <property type="entry name" value="AdoMet_MTases"/>
    <property type="match status" value="1"/>
</dbReference>
<reference evidence="2 3" key="1">
    <citation type="submission" date="2016-07" db="EMBL/GenBank/DDBJ databases">
        <title>Genome analysis of Flavihumibacter stibioxidans YS-17.</title>
        <authorList>
            <person name="Shi K."/>
            <person name="Han Y."/>
            <person name="Wang G."/>
        </authorList>
    </citation>
    <scope>NUCLEOTIDE SEQUENCE [LARGE SCALE GENOMIC DNA]</scope>
    <source>
        <strain evidence="2 3">YS-17</strain>
    </source>
</reference>
<evidence type="ECO:0000259" key="1">
    <source>
        <dbReference type="Pfam" id="PF13649"/>
    </source>
</evidence>
<protein>
    <submittedName>
        <fullName evidence="2">SAM-dependent methyltransferase</fullName>
    </submittedName>
</protein>
<proteinExistence type="predicted"/>
<dbReference type="Gene3D" id="3.40.50.150">
    <property type="entry name" value="Vaccinia Virus protein VP39"/>
    <property type="match status" value="1"/>
</dbReference>
<dbReference type="Proteomes" id="UP000765802">
    <property type="component" value="Unassembled WGS sequence"/>
</dbReference>
<dbReference type="GO" id="GO:0032259">
    <property type="term" value="P:methylation"/>
    <property type="evidence" value="ECO:0007669"/>
    <property type="project" value="UniProtKB-KW"/>
</dbReference>
<keyword evidence="2" id="KW-0489">Methyltransferase</keyword>
<keyword evidence="2" id="KW-0808">Transferase</keyword>
<dbReference type="InterPro" id="IPR029063">
    <property type="entry name" value="SAM-dependent_MTases_sf"/>
</dbReference>
<feature type="domain" description="Methyltransferase" evidence="1">
    <location>
        <begin position="42"/>
        <end position="137"/>
    </location>
</feature>
<dbReference type="InterPro" id="IPR041698">
    <property type="entry name" value="Methyltransf_25"/>
</dbReference>
<evidence type="ECO:0000313" key="3">
    <source>
        <dbReference type="Proteomes" id="UP000765802"/>
    </source>
</evidence>
<dbReference type="EMBL" id="MBUA01000001">
    <property type="protein sequence ID" value="MBC6489764.1"/>
    <property type="molecule type" value="Genomic_DNA"/>
</dbReference>
<dbReference type="Pfam" id="PF13649">
    <property type="entry name" value="Methyltransf_25"/>
    <property type="match status" value="1"/>
</dbReference>